<organism evidence="1">
    <name type="scientific">Myoviridae sp. ctPuP5</name>
    <dbReference type="NCBI Taxonomy" id="2823543"/>
    <lineage>
        <taxon>Viruses</taxon>
        <taxon>Duplodnaviria</taxon>
        <taxon>Heunggongvirae</taxon>
        <taxon>Uroviricota</taxon>
        <taxon>Caudoviricetes</taxon>
    </lineage>
</organism>
<sequence>MDLINLIYKGPIDYIIMFKLLINNKLIPLKLVNARKK</sequence>
<name>A0A8S5LA59_9CAUD</name>
<accession>A0A8S5LA59</accession>
<dbReference type="EMBL" id="BK014662">
    <property type="protein sequence ID" value="DAD66767.1"/>
    <property type="molecule type" value="Genomic_DNA"/>
</dbReference>
<proteinExistence type="predicted"/>
<protein>
    <submittedName>
        <fullName evidence="1">Uncharacterized protein</fullName>
    </submittedName>
</protein>
<evidence type="ECO:0000313" key="1">
    <source>
        <dbReference type="EMBL" id="DAD66767.1"/>
    </source>
</evidence>
<reference evidence="1" key="1">
    <citation type="journal article" date="2021" name="Proc. Natl. Acad. Sci. U.S.A.">
        <title>A Catalog of Tens of Thousands of Viruses from Human Metagenomes Reveals Hidden Associations with Chronic Diseases.</title>
        <authorList>
            <person name="Tisza M.J."/>
            <person name="Buck C.B."/>
        </authorList>
    </citation>
    <scope>NUCLEOTIDE SEQUENCE</scope>
    <source>
        <strain evidence="1">CtPuP5</strain>
    </source>
</reference>